<dbReference type="InterPro" id="IPR003595">
    <property type="entry name" value="Tyr_Pase_cat"/>
</dbReference>
<dbReference type="Proteomes" id="UP000663860">
    <property type="component" value="Unassembled WGS sequence"/>
</dbReference>
<keyword evidence="5" id="KW-1133">Transmembrane helix</keyword>
<dbReference type="EMBL" id="CAJNOE010000416">
    <property type="protein sequence ID" value="CAF1205089.1"/>
    <property type="molecule type" value="Genomic_DNA"/>
</dbReference>
<evidence type="ECO:0000256" key="3">
    <source>
        <dbReference type="ARBA" id="ARBA00022912"/>
    </source>
</evidence>
<dbReference type="EC" id="3.1.3.48" evidence="1"/>
<reference evidence="9" key="1">
    <citation type="submission" date="2021-02" db="EMBL/GenBank/DDBJ databases">
        <authorList>
            <person name="Nowell W R."/>
        </authorList>
    </citation>
    <scope>NUCLEOTIDE SEQUENCE</scope>
</reference>
<feature type="domain" description="Tyrosine-protein phosphatase" evidence="6">
    <location>
        <begin position="607"/>
        <end position="894"/>
    </location>
</feature>
<feature type="domain" description="Tyrosine-protein phosphatase" evidence="6">
    <location>
        <begin position="922"/>
        <end position="1190"/>
    </location>
</feature>
<comment type="caution">
    <text evidence="9">The sequence shown here is derived from an EMBL/GenBank/DDBJ whole genome shotgun (WGS) entry which is preliminary data.</text>
</comment>
<dbReference type="Gene3D" id="3.90.190.10">
    <property type="entry name" value="Protein tyrosine phosphatase superfamily"/>
    <property type="match status" value="2"/>
</dbReference>
<keyword evidence="5" id="KW-0472">Membrane</keyword>
<feature type="domain" description="Tyrosine specific protein phosphatases" evidence="7">
    <location>
        <begin position="1108"/>
        <end position="1181"/>
    </location>
</feature>
<dbReference type="PANTHER" id="PTHR19134:SF561">
    <property type="entry name" value="PROTEIN TYROSINE PHOSPHATASE 36E, ISOFORM A"/>
    <property type="match status" value="1"/>
</dbReference>
<proteinExistence type="predicted"/>
<dbReference type="InterPro" id="IPR000387">
    <property type="entry name" value="Tyr_Pase_dom"/>
</dbReference>
<dbReference type="InterPro" id="IPR016130">
    <property type="entry name" value="Tyr_Pase_AS"/>
</dbReference>
<dbReference type="SUPFAM" id="SSF63748">
    <property type="entry name" value="Tudor/PWWP/MBT"/>
    <property type="match status" value="1"/>
</dbReference>
<dbReference type="InterPro" id="IPR035437">
    <property type="entry name" value="SNase_OB-fold_sf"/>
</dbReference>
<dbReference type="Pfam" id="PF00567">
    <property type="entry name" value="TUDOR"/>
    <property type="match status" value="1"/>
</dbReference>
<dbReference type="Gene3D" id="2.40.50.90">
    <property type="match status" value="1"/>
</dbReference>
<dbReference type="PRINTS" id="PR00700">
    <property type="entry name" value="PRTYPHPHTASE"/>
</dbReference>
<protein>
    <recommendedName>
        <fullName evidence="1">protein-tyrosine-phosphatase</fullName>
        <ecNumber evidence="1">3.1.3.48</ecNumber>
    </recommendedName>
</protein>
<dbReference type="InterPro" id="IPR050348">
    <property type="entry name" value="Protein-Tyr_Phosphatase"/>
</dbReference>
<dbReference type="PROSITE" id="PS50304">
    <property type="entry name" value="TUDOR"/>
    <property type="match status" value="1"/>
</dbReference>
<evidence type="ECO:0000256" key="5">
    <source>
        <dbReference type="SAM" id="Phobius"/>
    </source>
</evidence>
<dbReference type="InterPro" id="IPR000242">
    <property type="entry name" value="PTP_cat"/>
</dbReference>
<dbReference type="AlphaFoldDB" id="A0A814WR37"/>
<evidence type="ECO:0000259" key="8">
    <source>
        <dbReference type="PROSITE" id="PS50304"/>
    </source>
</evidence>
<dbReference type="Gene3D" id="2.30.30.140">
    <property type="match status" value="1"/>
</dbReference>
<dbReference type="GO" id="GO:0004725">
    <property type="term" value="F:protein tyrosine phosphatase activity"/>
    <property type="evidence" value="ECO:0007669"/>
    <property type="project" value="UniProtKB-EC"/>
</dbReference>
<dbReference type="FunFam" id="3.90.190.10:FF:000102">
    <property type="entry name" value="Receptor-type tyrosine-protein phosphatase"/>
    <property type="match status" value="1"/>
</dbReference>
<dbReference type="SMART" id="SM00333">
    <property type="entry name" value="TUDOR"/>
    <property type="match status" value="1"/>
</dbReference>
<dbReference type="PANTHER" id="PTHR19134">
    <property type="entry name" value="RECEPTOR-TYPE TYROSINE-PROTEIN PHOSPHATASE"/>
    <property type="match status" value="1"/>
</dbReference>
<name>A0A814WR37_9BILA</name>
<evidence type="ECO:0000313" key="9">
    <source>
        <dbReference type="EMBL" id="CAF1205089.1"/>
    </source>
</evidence>
<feature type="domain" description="Tyrosine specific protein phosphatases" evidence="7">
    <location>
        <begin position="811"/>
        <end position="885"/>
    </location>
</feature>
<sequence>MFNKILLKNSNEFKKPSPSPLTEFADSGVASRFTSLSSTNNRKLNTNHDDDDYQSISTEYHSVSSISKPELRYKTCVPYMQYSNCLITYLDHPSAIFIQIGQDGERFQQMHKDLNRYYMDNINSYSNISTNIFNIGDFCVAYSTRYFEFFRARILNIDHANQQFLIIYVDFGNSEWVHIKSIRPLHTEFAELEIQCIPVTLSHILPKKDSKTGSIEWNTATGKECTRTLRRLLIKPESEPFLFVSVIFLSNEMWWPLPFVDIKVDGQDLAEILHNDGFARLTRNNKELRMIYPNFGNHPNEHLIFNIQSSKQIQKNLLNQQYDNRHMLSNRTSSIRPWKKSNSIEILKKMIANRQRSLINNRTLTSTSITTLISTEPTTTTIATTMTTATTYLSSISTPAIRLKSKNDTTHSPIIKSFPEETSANTNYIPITTESNLFLYSSSTLKTNTSSNTTILIIILVCSFSGLLFVTLIVTFLLRRRISIAYFKLPCIHSSSSTKDSHDNTPLSHSPIHAETFYSANISLNGNNRNHRQRLYSISARRQYSLTNIKRQQHFNDNLSTASTNLSTVSLSTNSNCHSKFTVPEEFPVEQLYDMYTQKHTLDDLAFAIEFKSIPNFEELPCTAATRTIVASKNRFLNILPIDATRVVLNLLNDDPATDYINGNYISGYKCLNKFIATQGPKPDTCEDLWRMMWELKLKSIVMLTNVIEGASRMTKCHQYWPELGETITYGSYRITCFDIVSVGDYDKRYFQLIKINANEEIHLNSSSITPIDDAVSLSTLSSTNEDHQSRLIIQYHYTQWKDMDVPSDSHTLLHLIHEVNEQTTPEQYPIVVHCTAGVGRTGTYIAIDAMIDKIEHERKVDIYNFVLQMRRERSLMVQTVRQYVFIYRSLLEYYLYGNTRIEANIFRSTYSNLKKNKQYLLISEYNKLSLLPVENVSQRDAHSSDNIDKNRHPQIVPYDRNRVCLSRILGHPYINASFIEGYSRECSFIITQDPLAETIHEFWRMFIEHDSNCIVQLHTITDSSPKCPIYYPNDFDTTMKIGSTTLLKLVQKELIQEKIIIREFCLTDTREALSKTIYHFEYLLPISTNDEYENGQCIPTNLLSSLFDFIGYINKRQHTTNHDRYITVHCGNGGPSCSLFCMCVMLLDQLKNEHAVDIFQRVRALQRQRIAMIMSLAQYEYLYEMILKFLEESFDLAAGKSSPSLNNSVYDNNMIDQEDTHDRL</sequence>
<gene>
    <name evidence="9" type="ORF">IZO911_LOCUS28845</name>
</gene>
<evidence type="ECO:0000259" key="7">
    <source>
        <dbReference type="PROSITE" id="PS50056"/>
    </source>
</evidence>
<keyword evidence="3" id="KW-0904">Protein phosphatase</keyword>
<keyword evidence="2" id="KW-0378">Hydrolase</keyword>
<dbReference type="InterPro" id="IPR002999">
    <property type="entry name" value="Tudor"/>
</dbReference>
<dbReference type="CDD" id="cd20379">
    <property type="entry name" value="Tudor_dTUD-like"/>
    <property type="match status" value="1"/>
</dbReference>
<feature type="domain" description="Tudor" evidence="8">
    <location>
        <begin position="132"/>
        <end position="192"/>
    </location>
</feature>
<evidence type="ECO:0000256" key="4">
    <source>
        <dbReference type="ARBA" id="ARBA00051722"/>
    </source>
</evidence>
<dbReference type="SMART" id="SM00404">
    <property type="entry name" value="PTPc_motif"/>
    <property type="match status" value="2"/>
</dbReference>
<dbReference type="Pfam" id="PF00102">
    <property type="entry name" value="Y_phosphatase"/>
    <property type="match status" value="2"/>
</dbReference>
<evidence type="ECO:0000256" key="1">
    <source>
        <dbReference type="ARBA" id="ARBA00013064"/>
    </source>
</evidence>
<keyword evidence="5" id="KW-0812">Transmembrane</keyword>
<evidence type="ECO:0000259" key="6">
    <source>
        <dbReference type="PROSITE" id="PS50055"/>
    </source>
</evidence>
<dbReference type="CDD" id="cd00047">
    <property type="entry name" value="PTPc"/>
    <property type="match status" value="2"/>
</dbReference>
<feature type="transmembrane region" description="Helical" evidence="5">
    <location>
        <begin position="455"/>
        <end position="478"/>
    </location>
</feature>
<organism evidence="9 10">
    <name type="scientific">Adineta steineri</name>
    <dbReference type="NCBI Taxonomy" id="433720"/>
    <lineage>
        <taxon>Eukaryota</taxon>
        <taxon>Metazoa</taxon>
        <taxon>Spiralia</taxon>
        <taxon>Gnathifera</taxon>
        <taxon>Rotifera</taxon>
        <taxon>Eurotatoria</taxon>
        <taxon>Bdelloidea</taxon>
        <taxon>Adinetida</taxon>
        <taxon>Adinetidae</taxon>
        <taxon>Adineta</taxon>
    </lineage>
</organism>
<evidence type="ECO:0000256" key="2">
    <source>
        <dbReference type="ARBA" id="ARBA00022801"/>
    </source>
</evidence>
<dbReference type="SUPFAM" id="SSF52799">
    <property type="entry name" value="(Phosphotyrosine protein) phosphatases II"/>
    <property type="match status" value="2"/>
</dbReference>
<accession>A0A814WR37</accession>
<comment type="catalytic activity">
    <reaction evidence="4">
        <text>O-phospho-L-tyrosyl-[protein] + H2O = L-tyrosyl-[protein] + phosphate</text>
        <dbReference type="Rhea" id="RHEA:10684"/>
        <dbReference type="Rhea" id="RHEA-COMP:10136"/>
        <dbReference type="Rhea" id="RHEA-COMP:20101"/>
        <dbReference type="ChEBI" id="CHEBI:15377"/>
        <dbReference type="ChEBI" id="CHEBI:43474"/>
        <dbReference type="ChEBI" id="CHEBI:46858"/>
        <dbReference type="ChEBI" id="CHEBI:61978"/>
        <dbReference type="EC" id="3.1.3.48"/>
    </reaction>
</comment>
<dbReference type="PROSITE" id="PS50056">
    <property type="entry name" value="TYR_PHOSPHATASE_2"/>
    <property type="match status" value="2"/>
</dbReference>
<dbReference type="SMART" id="SM00194">
    <property type="entry name" value="PTPc"/>
    <property type="match status" value="2"/>
</dbReference>
<dbReference type="PROSITE" id="PS00383">
    <property type="entry name" value="TYR_PHOSPHATASE_1"/>
    <property type="match status" value="1"/>
</dbReference>
<dbReference type="InterPro" id="IPR029021">
    <property type="entry name" value="Prot-tyrosine_phosphatase-like"/>
</dbReference>
<evidence type="ECO:0000313" key="10">
    <source>
        <dbReference type="Proteomes" id="UP000663860"/>
    </source>
</evidence>
<dbReference type="PROSITE" id="PS50055">
    <property type="entry name" value="TYR_PHOSPHATASE_PTP"/>
    <property type="match status" value="2"/>
</dbReference>